<organism evidence="2 3">
    <name type="scientific">Orenia marismortui</name>
    <dbReference type="NCBI Taxonomy" id="46469"/>
    <lineage>
        <taxon>Bacteria</taxon>
        <taxon>Bacillati</taxon>
        <taxon>Bacillota</taxon>
        <taxon>Clostridia</taxon>
        <taxon>Halanaerobiales</taxon>
        <taxon>Halobacteroidaceae</taxon>
        <taxon>Orenia</taxon>
    </lineage>
</organism>
<proteinExistence type="predicted"/>
<keyword evidence="1" id="KW-0472">Membrane</keyword>
<feature type="transmembrane region" description="Helical" evidence="1">
    <location>
        <begin position="50"/>
        <end position="69"/>
    </location>
</feature>
<feature type="transmembrane region" description="Helical" evidence="1">
    <location>
        <begin position="6"/>
        <end position="24"/>
    </location>
</feature>
<dbReference type="EMBL" id="SOEG01000007">
    <property type="protein sequence ID" value="TDX52367.1"/>
    <property type="molecule type" value="Genomic_DNA"/>
</dbReference>
<dbReference type="STRING" id="926561.GCA_000379025_01390"/>
<sequence length="121" mass="14097">MIISILDLIVLISTLAIYITIYLLDNRLPKVLEIRDKSQIPVFSISKTKFYYLIFGIGIYVWLIEFLILNDAVLLRLYSTILAQLNLFFLLIISNLGYRKLGNFFGIVSMILFVLSVFYYI</sequence>
<name>A0A4R8H019_9FIRM</name>
<feature type="transmembrane region" description="Helical" evidence="1">
    <location>
        <begin position="101"/>
        <end position="120"/>
    </location>
</feature>
<dbReference type="RefSeq" id="WP_134115861.1">
    <property type="nucleotide sequence ID" value="NZ_SOEG01000007.1"/>
</dbReference>
<dbReference type="Proteomes" id="UP000295832">
    <property type="component" value="Unassembled WGS sequence"/>
</dbReference>
<keyword evidence="3" id="KW-1185">Reference proteome</keyword>
<comment type="caution">
    <text evidence="2">The sequence shown here is derived from an EMBL/GenBank/DDBJ whole genome shotgun (WGS) entry which is preliminary data.</text>
</comment>
<evidence type="ECO:0000313" key="3">
    <source>
        <dbReference type="Proteomes" id="UP000295832"/>
    </source>
</evidence>
<evidence type="ECO:0000313" key="2">
    <source>
        <dbReference type="EMBL" id="TDX52367.1"/>
    </source>
</evidence>
<reference evidence="2 3" key="1">
    <citation type="submission" date="2019-03" db="EMBL/GenBank/DDBJ databases">
        <title>Subsurface microbial communities from deep shales in Ohio and West Virginia, USA.</title>
        <authorList>
            <person name="Wrighton K."/>
        </authorList>
    </citation>
    <scope>NUCLEOTIDE SEQUENCE [LARGE SCALE GENOMIC DNA]</scope>
    <source>
        <strain evidence="2 3">MSL 6dP</strain>
    </source>
</reference>
<keyword evidence="1" id="KW-1133">Transmembrane helix</keyword>
<protein>
    <submittedName>
        <fullName evidence="2">Uncharacterized protein</fullName>
    </submittedName>
</protein>
<dbReference type="AlphaFoldDB" id="A0A4R8H019"/>
<accession>A0A4R8H019</accession>
<gene>
    <name evidence="2" type="ORF">C7959_10775</name>
</gene>
<keyword evidence="1" id="KW-0812">Transmembrane</keyword>
<feature type="transmembrane region" description="Helical" evidence="1">
    <location>
        <begin position="75"/>
        <end position="94"/>
    </location>
</feature>
<evidence type="ECO:0000256" key="1">
    <source>
        <dbReference type="SAM" id="Phobius"/>
    </source>
</evidence>